<organism evidence="2 3">
    <name type="scientific">Corchorus capsularis</name>
    <name type="common">Jute</name>
    <dbReference type="NCBI Taxonomy" id="210143"/>
    <lineage>
        <taxon>Eukaryota</taxon>
        <taxon>Viridiplantae</taxon>
        <taxon>Streptophyta</taxon>
        <taxon>Embryophyta</taxon>
        <taxon>Tracheophyta</taxon>
        <taxon>Spermatophyta</taxon>
        <taxon>Magnoliopsida</taxon>
        <taxon>eudicotyledons</taxon>
        <taxon>Gunneridae</taxon>
        <taxon>Pentapetalae</taxon>
        <taxon>rosids</taxon>
        <taxon>malvids</taxon>
        <taxon>Malvales</taxon>
        <taxon>Malvaceae</taxon>
        <taxon>Grewioideae</taxon>
        <taxon>Apeibeae</taxon>
        <taxon>Corchorus</taxon>
    </lineage>
</organism>
<proteinExistence type="predicted"/>
<dbReference type="Proteomes" id="UP000188268">
    <property type="component" value="Unassembled WGS sequence"/>
</dbReference>
<name>A0A1R3I4S8_COCAP</name>
<sequence>MDSSTSVSGVNGSVARERLL</sequence>
<evidence type="ECO:0000313" key="2">
    <source>
        <dbReference type="EMBL" id="OMO77583.1"/>
    </source>
</evidence>
<dbReference type="AlphaFoldDB" id="A0A1R3I4S8"/>
<dbReference type="EMBL" id="AWWV01010707">
    <property type="protein sequence ID" value="OMO77583.1"/>
    <property type="molecule type" value="Genomic_DNA"/>
</dbReference>
<feature type="compositionally biased region" description="Low complexity" evidence="1">
    <location>
        <begin position="1"/>
        <end position="14"/>
    </location>
</feature>
<gene>
    <name evidence="2" type="ORF">CCACVL1_14959</name>
</gene>
<protein>
    <submittedName>
        <fullName evidence="2">Uncharacterized protein</fullName>
    </submittedName>
</protein>
<comment type="caution">
    <text evidence="2">The sequence shown here is derived from an EMBL/GenBank/DDBJ whole genome shotgun (WGS) entry which is preliminary data.</text>
</comment>
<evidence type="ECO:0000313" key="3">
    <source>
        <dbReference type="Proteomes" id="UP000188268"/>
    </source>
</evidence>
<reference evidence="2 3" key="1">
    <citation type="submission" date="2013-09" db="EMBL/GenBank/DDBJ databases">
        <title>Corchorus capsularis genome sequencing.</title>
        <authorList>
            <person name="Alam M."/>
            <person name="Haque M.S."/>
            <person name="Islam M.S."/>
            <person name="Emdad E.M."/>
            <person name="Islam M.M."/>
            <person name="Ahmed B."/>
            <person name="Halim A."/>
            <person name="Hossen Q.M.M."/>
            <person name="Hossain M.Z."/>
            <person name="Ahmed R."/>
            <person name="Khan M.M."/>
            <person name="Islam R."/>
            <person name="Rashid M.M."/>
            <person name="Khan S.A."/>
            <person name="Rahman M.S."/>
            <person name="Alam M."/>
        </authorList>
    </citation>
    <scope>NUCLEOTIDE SEQUENCE [LARGE SCALE GENOMIC DNA]</scope>
    <source>
        <strain evidence="3">cv. CVL-1</strain>
        <tissue evidence="2">Whole seedling</tissue>
    </source>
</reference>
<keyword evidence="3" id="KW-1185">Reference proteome</keyword>
<feature type="region of interest" description="Disordered" evidence="1">
    <location>
        <begin position="1"/>
        <end position="20"/>
    </location>
</feature>
<accession>A0A1R3I4S8</accession>
<evidence type="ECO:0000256" key="1">
    <source>
        <dbReference type="SAM" id="MobiDB-lite"/>
    </source>
</evidence>